<dbReference type="SUPFAM" id="SSF74650">
    <property type="entry name" value="Galactose mutarotase-like"/>
    <property type="match status" value="1"/>
</dbReference>
<evidence type="ECO:0000256" key="1">
    <source>
        <dbReference type="ARBA" id="ARBA00003985"/>
    </source>
</evidence>
<dbReference type="PANTHER" id="PTHR30504:SF3">
    <property type="entry name" value="GLUCANS BIOSYNTHESIS PROTEIN D"/>
    <property type="match status" value="1"/>
</dbReference>
<dbReference type="Gene3D" id="2.70.98.10">
    <property type="match status" value="1"/>
</dbReference>
<accession>A0ABU6J873</accession>
<dbReference type="PROSITE" id="PS51318">
    <property type="entry name" value="TAT"/>
    <property type="match status" value="1"/>
</dbReference>
<gene>
    <name evidence="7" type="primary">opgD</name>
    <name evidence="10" type="ORF">RY831_11835</name>
</gene>
<comment type="caution">
    <text evidence="10">The sequence shown here is derived from an EMBL/GenBank/DDBJ whole genome shotgun (WGS) entry which is preliminary data.</text>
</comment>
<comment type="subcellular location">
    <subcellularLocation>
        <location evidence="2 7">Periplasm</location>
    </subcellularLocation>
</comment>
<dbReference type="InterPro" id="IPR011013">
    <property type="entry name" value="Gal_mutarotase_sf_dom"/>
</dbReference>
<organism evidence="10 11">
    <name type="scientific">Noviherbaspirillum album</name>
    <dbReference type="NCBI Taxonomy" id="3080276"/>
    <lineage>
        <taxon>Bacteria</taxon>
        <taxon>Pseudomonadati</taxon>
        <taxon>Pseudomonadota</taxon>
        <taxon>Betaproteobacteria</taxon>
        <taxon>Burkholderiales</taxon>
        <taxon>Oxalobacteraceae</taxon>
        <taxon>Noviherbaspirillum</taxon>
    </lineage>
</organism>
<dbReference type="Proteomes" id="UP001352263">
    <property type="component" value="Unassembled WGS sequence"/>
</dbReference>
<comment type="function">
    <text evidence="1 7">Probably involved in the control of the structural glucose backbone of osmoregulated periplasmic glucans (OPGs).</text>
</comment>
<evidence type="ECO:0000256" key="7">
    <source>
        <dbReference type="HAMAP-Rule" id="MF_01068"/>
    </source>
</evidence>
<evidence type="ECO:0000259" key="9">
    <source>
        <dbReference type="Pfam" id="PF04349"/>
    </source>
</evidence>
<evidence type="ECO:0000256" key="4">
    <source>
        <dbReference type="ARBA" id="ARBA00009284"/>
    </source>
</evidence>
<evidence type="ECO:0000256" key="3">
    <source>
        <dbReference type="ARBA" id="ARBA00005001"/>
    </source>
</evidence>
<keyword evidence="5 7" id="KW-0732">Signal</keyword>
<evidence type="ECO:0000313" key="10">
    <source>
        <dbReference type="EMBL" id="MEC4719843.1"/>
    </source>
</evidence>
<dbReference type="InterPro" id="IPR014756">
    <property type="entry name" value="Ig_E-set"/>
</dbReference>
<proteinExistence type="inferred from homology"/>
<dbReference type="EMBL" id="JAWIIV010000008">
    <property type="protein sequence ID" value="MEC4719843.1"/>
    <property type="molecule type" value="Genomic_DNA"/>
</dbReference>
<feature type="chain" id="PRO_5047377147" description="Glucans biosynthesis protein D" evidence="8">
    <location>
        <begin position="26"/>
        <end position="531"/>
    </location>
</feature>
<feature type="domain" description="Glucan biosynthesis periplasmic MdoG C-terminal" evidence="9">
    <location>
        <begin position="42"/>
        <end position="521"/>
    </location>
</feature>
<comment type="PTM">
    <text evidence="7">Predicted to be exported by the Tat system. The position of the signal peptide cleavage has not been experimentally proven.</text>
</comment>
<name>A0ABU6J873_9BURK</name>
<evidence type="ECO:0000256" key="8">
    <source>
        <dbReference type="SAM" id="SignalP"/>
    </source>
</evidence>
<dbReference type="InterPro" id="IPR007444">
    <property type="entry name" value="Glucan_biosyn_MdoG_C"/>
</dbReference>
<dbReference type="HAMAP" id="MF_01068">
    <property type="entry name" value="MdoD_OpgD"/>
    <property type="match status" value="1"/>
</dbReference>
<dbReference type="SUPFAM" id="SSF81296">
    <property type="entry name" value="E set domains"/>
    <property type="match status" value="1"/>
</dbReference>
<dbReference type="InterPro" id="IPR023724">
    <property type="entry name" value="Glucan_biosyn_MdoD"/>
</dbReference>
<dbReference type="PANTHER" id="PTHR30504">
    <property type="entry name" value="GLUCANS BIOSYNTHESIS PROTEIN"/>
    <property type="match status" value="1"/>
</dbReference>
<evidence type="ECO:0000256" key="6">
    <source>
        <dbReference type="ARBA" id="ARBA00022764"/>
    </source>
</evidence>
<evidence type="ECO:0000256" key="2">
    <source>
        <dbReference type="ARBA" id="ARBA00004418"/>
    </source>
</evidence>
<evidence type="ECO:0000256" key="5">
    <source>
        <dbReference type="ARBA" id="ARBA00022729"/>
    </source>
</evidence>
<dbReference type="InterPro" id="IPR006311">
    <property type="entry name" value="TAT_signal"/>
</dbReference>
<dbReference type="InterPro" id="IPR013783">
    <property type="entry name" value="Ig-like_fold"/>
</dbReference>
<dbReference type="PIRSF" id="PIRSF006281">
    <property type="entry name" value="MdoG"/>
    <property type="match status" value="1"/>
</dbReference>
<dbReference type="Gene3D" id="2.60.40.10">
    <property type="entry name" value="Immunoglobulins"/>
    <property type="match status" value="1"/>
</dbReference>
<keyword evidence="6 7" id="KW-0574">Periplasm</keyword>
<dbReference type="Pfam" id="PF04349">
    <property type="entry name" value="MdoG"/>
    <property type="match status" value="1"/>
</dbReference>
<reference evidence="10 11" key="1">
    <citation type="submission" date="2023-10" db="EMBL/GenBank/DDBJ databases">
        <title>Noviherbaspirillum sp. CPCC 100848 genome assembly.</title>
        <authorList>
            <person name="Li X.Y."/>
            <person name="Fang X.M."/>
        </authorList>
    </citation>
    <scope>NUCLEOTIDE SEQUENCE [LARGE SCALE GENOMIC DNA]</scope>
    <source>
        <strain evidence="10 11">CPCC 100848</strain>
    </source>
</reference>
<protein>
    <recommendedName>
        <fullName evidence="7">Glucans biosynthesis protein D</fullName>
    </recommendedName>
</protein>
<sequence>MHRRDFLRGAAALAAAGFHSSPLLAAATSPRPLKYVGQAQAFDYAWLKGHAQQLAANAYRPPSERLPADVEKLDWDQYQAIQYRAEHALWASEPSLFQAKFFHLGLFFKTPVHIHELANGQAREIAYDPAMFDYGKSGLHPRKLPKDLGFAGFRINFHTDLTRDVTAFLGASYFRAVGSDWQYGLSARGLAIDCGMDRPEEFPMFTKFWLERPQKDSTRLIVYALLDSPSVAGAYRFEMEPGASFVMDVDVALYPRKAIERLGIAPLTSMFQNGENDRHIAAANDWRPEIHDSDGLSMLRGNGEWIWRPLTNPAQLRFNAYQDENPRGFGLLQRDRNFDHYQDDGVFYEKRPSLWIEPKSGWGKGTIQLVEIPTVDETFDNIVCFWNPVEKPQPGQEHLYAYRMHWGRDIPVSSPLATVAATRTGIGGVIGQKRKYYSRRFVIDFVGGNLKLLGKDAKVTPVISASRGTVELSSARPLHDIQGYRVMFDLKPTDDSVAPIDLRVYMTAGGAPLCETWLYQWTPPAADMRQL</sequence>
<keyword evidence="11" id="KW-1185">Reference proteome</keyword>
<feature type="signal peptide" evidence="8">
    <location>
        <begin position="1"/>
        <end position="25"/>
    </location>
</feature>
<dbReference type="RefSeq" id="WP_326506556.1">
    <property type="nucleotide sequence ID" value="NZ_JAWIIV010000008.1"/>
</dbReference>
<comment type="pathway">
    <text evidence="3 7">Glycan metabolism; osmoregulated periplasmic glucan (OPG) biosynthesis.</text>
</comment>
<dbReference type="InterPro" id="IPR014718">
    <property type="entry name" value="GH-type_carb-bd"/>
</dbReference>
<evidence type="ECO:0000313" key="11">
    <source>
        <dbReference type="Proteomes" id="UP001352263"/>
    </source>
</evidence>
<comment type="similarity">
    <text evidence="4 7">Belongs to the OpgD/OpgG family.</text>
</comment>
<dbReference type="InterPro" id="IPR014438">
    <property type="entry name" value="Glucan_biosyn_MdoG/MdoD"/>
</dbReference>